<accession>A0A0S8G4C1</accession>
<dbReference type="AlphaFoldDB" id="A0A0S8G4C1"/>
<protein>
    <submittedName>
        <fullName evidence="1">Uncharacterized protein</fullName>
    </submittedName>
</protein>
<dbReference type="Gene3D" id="3.40.720.10">
    <property type="entry name" value="Alkaline Phosphatase, subunit A"/>
    <property type="match status" value="1"/>
</dbReference>
<dbReference type="SUPFAM" id="SSF53649">
    <property type="entry name" value="Alkaline phosphatase-like"/>
    <property type="match status" value="1"/>
</dbReference>
<evidence type="ECO:0000313" key="2">
    <source>
        <dbReference type="Proteomes" id="UP000051096"/>
    </source>
</evidence>
<dbReference type="EMBL" id="LJUO01000244">
    <property type="protein sequence ID" value="KPK67044.1"/>
    <property type="molecule type" value="Genomic_DNA"/>
</dbReference>
<comment type="caution">
    <text evidence="1">The sequence shown here is derived from an EMBL/GenBank/DDBJ whole genome shotgun (WGS) entry which is preliminary data.</text>
</comment>
<proteinExistence type="predicted"/>
<dbReference type="InterPro" id="IPR002591">
    <property type="entry name" value="Phosphodiest/P_Trfase"/>
</dbReference>
<sequence>MNGFLITGFLTPPSSGDFVYPPELKSELQEYTIDLDVLTEDKKLPERDVDKSVLLQKQYDITQKRAATCLRLIRAHQPDFFIVNFKGLDNMQHLFWHKQNVIIEFYEKLDTLLKQLIDTVKPKNTVIMSDHGFHARSTKYFHINTYLEREGFLYRNKSLKGQLSILTYTVGVKLVEVFPFIRNLVPEKAKSSVGIKQMTDRIDWSKTVAYADFHRGIFINKEIAGTERDKVAQAIVDKMMACEDP</sequence>
<gene>
    <name evidence="1" type="ORF">AMJ87_14030</name>
</gene>
<organism evidence="1 2">
    <name type="scientific">candidate division WOR_3 bacterium SM23_60</name>
    <dbReference type="NCBI Taxonomy" id="1703780"/>
    <lineage>
        <taxon>Bacteria</taxon>
        <taxon>Bacteria division WOR-3</taxon>
    </lineage>
</organism>
<dbReference type="Proteomes" id="UP000051096">
    <property type="component" value="Unassembled WGS sequence"/>
</dbReference>
<reference evidence="1 2" key="1">
    <citation type="journal article" date="2015" name="Microbiome">
        <title>Genomic resolution of linkages in carbon, nitrogen, and sulfur cycling among widespread estuary sediment bacteria.</title>
        <authorList>
            <person name="Baker B.J."/>
            <person name="Lazar C.S."/>
            <person name="Teske A.P."/>
            <person name="Dick G.J."/>
        </authorList>
    </citation>
    <scope>NUCLEOTIDE SEQUENCE [LARGE SCALE GENOMIC DNA]</scope>
    <source>
        <strain evidence="1">SM23_60</strain>
    </source>
</reference>
<name>A0A0S8G4C1_UNCW3</name>
<evidence type="ECO:0000313" key="1">
    <source>
        <dbReference type="EMBL" id="KPK67044.1"/>
    </source>
</evidence>
<dbReference type="Pfam" id="PF01663">
    <property type="entry name" value="Phosphodiest"/>
    <property type="match status" value="1"/>
</dbReference>
<dbReference type="InterPro" id="IPR017850">
    <property type="entry name" value="Alkaline_phosphatase_core_sf"/>
</dbReference>